<dbReference type="EMBL" id="GBRH01233517">
    <property type="protein sequence ID" value="JAD64378.1"/>
    <property type="molecule type" value="Transcribed_RNA"/>
</dbReference>
<protein>
    <submittedName>
        <fullName evidence="1">Uncharacterized protein</fullName>
    </submittedName>
</protein>
<sequence length="83" mass="9213">MLWVGFCLKLLSRPALPIIFPMECFPLESKPFLPLLAFPTGVKVGYPISRFCSGIISTESLLELEDDTNDNRNALKEDVSGPL</sequence>
<reference evidence="1" key="2">
    <citation type="journal article" date="2015" name="Data Brief">
        <title>Shoot transcriptome of the giant reed, Arundo donax.</title>
        <authorList>
            <person name="Barrero R.A."/>
            <person name="Guerrero F.D."/>
            <person name="Moolhuijzen P."/>
            <person name="Goolsby J.A."/>
            <person name="Tidwell J."/>
            <person name="Bellgard S.E."/>
            <person name="Bellgard M.I."/>
        </authorList>
    </citation>
    <scope>NUCLEOTIDE SEQUENCE</scope>
    <source>
        <tissue evidence="1">Shoot tissue taken approximately 20 cm above the soil surface</tissue>
    </source>
</reference>
<reference evidence="1" key="1">
    <citation type="submission" date="2014-09" db="EMBL/GenBank/DDBJ databases">
        <authorList>
            <person name="Magalhaes I.L.F."/>
            <person name="Oliveira U."/>
            <person name="Santos F.R."/>
            <person name="Vidigal T.H.D.A."/>
            <person name="Brescovit A.D."/>
            <person name="Santos A.J."/>
        </authorList>
    </citation>
    <scope>NUCLEOTIDE SEQUENCE</scope>
    <source>
        <tissue evidence="1">Shoot tissue taken approximately 20 cm above the soil surface</tissue>
    </source>
</reference>
<evidence type="ECO:0000313" key="1">
    <source>
        <dbReference type="EMBL" id="JAD64378.1"/>
    </source>
</evidence>
<organism evidence="1">
    <name type="scientific">Arundo donax</name>
    <name type="common">Giant reed</name>
    <name type="synonym">Donax arundinaceus</name>
    <dbReference type="NCBI Taxonomy" id="35708"/>
    <lineage>
        <taxon>Eukaryota</taxon>
        <taxon>Viridiplantae</taxon>
        <taxon>Streptophyta</taxon>
        <taxon>Embryophyta</taxon>
        <taxon>Tracheophyta</taxon>
        <taxon>Spermatophyta</taxon>
        <taxon>Magnoliopsida</taxon>
        <taxon>Liliopsida</taxon>
        <taxon>Poales</taxon>
        <taxon>Poaceae</taxon>
        <taxon>PACMAD clade</taxon>
        <taxon>Arundinoideae</taxon>
        <taxon>Arundineae</taxon>
        <taxon>Arundo</taxon>
    </lineage>
</organism>
<proteinExistence type="predicted"/>
<name>A0A0A9JSW5_ARUDO</name>
<accession>A0A0A9JSW5</accession>
<dbReference type="AlphaFoldDB" id="A0A0A9JSW5"/>